<organism evidence="2">
    <name type="scientific">freshwater metagenome</name>
    <dbReference type="NCBI Taxonomy" id="449393"/>
    <lineage>
        <taxon>unclassified sequences</taxon>
        <taxon>metagenomes</taxon>
        <taxon>ecological metagenomes</taxon>
    </lineage>
</organism>
<dbReference type="InterPro" id="IPR015943">
    <property type="entry name" value="WD40/YVTN_repeat-like_dom_sf"/>
</dbReference>
<name>A0A6J6KEK1_9ZZZZ</name>
<proteinExistence type="predicted"/>
<evidence type="ECO:0000256" key="1">
    <source>
        <dbReference type="SAM" id="MobiDB-lite"/>
    </source>
</evidence>
<dbReference type="CDD" id="cd15482">
    <property type="entry name" value="Sialidase_non-viral"/>
    <property type="match status" value="1"/>
</dbReference>
<dbReference type="Gene3D" id="2.130.10.10">
    <property type="entry name" value="YVTN repeat-like/Quinoprotein amine dehydrogenase"/>
    <property type="match status" value="2"/>
</dbReference>
<evidence type="ECO:0000313" key="2">
    <source>
        <dbReference type="EMBL" id="CAB4648211.1"/>
    </source>
</evidence>
<accession>A0A6J6KEK1</accession>
<dbReference type="AlphaFoldDB" id="A0A6J6KEK1"/>
<reference evidence="2" key="1">
    <citation type="submission" date="2020-05" db="EMBL/GenBank/DDBJ databases">
        <authorList>
            <person name="Chiriac C."/>
            <person name="Salcher M."/>
            <person name="Ghai R."/>
            <person name="Kavagutti S V."/>
        </authorList>
    </citation>
    <scope>NUCLEOTIDE SEQUENCE</scope>
</reference>
<dbReference type="EMBL" id="CAEZVZ010000127">
    <property type="protein sequence ID" value="CAB4648211.1"/>
    <property type="molecule type" value="Genomic_DNA"/>
</dbReference>
<feature type="region of interest" description="Disordered" evidence="1">
    <location>
        <begin position="142"/>
        <end position="161"/>
    </location>
</feature>
<protein>
    <submittedName>
        <fullName evidence="2">Unannotated protein</fullName>
    </submittedName>
</protein>
<dbReference type="SUPFAM" id="SSF110296">
    <property type="entry name" value="Oligoxyloglucan reducing end-specific cellobiohydrolase"/>
    <property type="match status" value="1"/>
</dbReference>
<gene>
    <name evidence="2" type="ORF">UFOPK2162_00870</name>
</gene>
<sequence>MKKSYALIAIILVLLTPSQSVASGETIGSISHIHHIKAFGKQVLLGTHEGLFAYIDKDTVKRLGDENFDIMGLSTSGRTLFASGHPGPGSKLPEPVGLLRSTNTGKSWSKVSLQSEVDFHLLESSATDIYGIDSRSGNLLHSSDRGKSWSNRGKSTFTDIAPHPTKKQSALALKDGTLFATDSAFVKSRTIPTKERLISLDWINGQLMAAASKSLLRSTDNGATWKTIKGFSDEIVTITQSKELIVVVTPNQIQISRDQGKSFTSK</sequence>
<feature type="compositionally biased region" description="Polar residues" evidence="1">
    <location>
        <begin position="148"/>
        <end position="158"/>
    </location>
</feature>